<evidence type="ECO:0000313" key="3">
    <source>
        <dbReference type="Proteomes" id="UP000003639"/>
    </source>
</evidence>
<accession>A6NQQ1</accession>
<protein>
    <submittedName>
        <fullName evidence="2">Diguanylate cyclase (GGDEF) domain protein</fullName>
    </submittedName>
</protein>
<evidence type="ECO:0000259" key="1">
    <source>
        <dbReference type="PROSITE" id="PS50887"/>
    </source>
</evidence>
<dbReference type="OrthoDB" id="9804955at2"/>
<dbReference type="InterPro" id="IPR029787">
    <property type="entry name" value="Nucleotide_cyclase"/>
</dbReference>
<dbReference type="RefSeq" id="WP_006571079.1">
    <property type="nucleotide sequence ID" value="NZ_AAXG02000005.1"/>
</dbReference>
<reference evidence="2 3" key="1">
    <citation type="submission" date="2007-04" db="EMBL/GenBank/DDBJ databases">
        <authorList>
            <person name="Fulton L."/>
            <person name="Clifton S."/>
            <person name="Fulton B."/>
            <person name="Xu J."/>
            <person name="Minx P."/>
            <person name="Pepin K.H."/>
            <person name="Johnson M."/>
            <person name="Thiruvilangam P."/>
            <person name="Bhonagiri V."/>
            <person name="Nash W.E."/>
            <person name="Mardis E.R."/>
            <person name="Wilson R.K."/>
        </authorList>
    </citation>
    <scope>NUCLEOTIDE SEQUENCE [LARGE SCALE GENOMIC DNA]</scope>
    <source>
        <strain evidence="2 3">ATCC 29799</strain>
    </source>
</reference>
<dbReference type="AlphaFoldDB" id="A6NQQ1"/>
<sequence length="167" mass="18222">MDRDGAKRRAFICGLGMAGAWIALMAICRRSAERTDWLTGAGDRDAFRQRLKGRRRTGALVLARLRNLGAVNRTQGYRAGDEAISRAAEVLRRCWGRSGDLYRIGGRTFVLVLPRQETSALEHMAGQSTRLYGTGAAGDTLVLTWAVGPDTLQALLGQAKAEMSRVS</sequence>
<dbReference type="Gene3D" id="3.30.70.270">
    <property type="match status" value="1"/>
</dbReference>
<name>A6NQQ1_9FIRM</name>
<keyword evidence="3" id="KW-1185">Reference proteome</keyword>
<dbReference type="EMBL" id="AAXG02000005">
    <property type="protein sequence ID" value="EDN01398.1"/>
    <property type="molecule type" value="Genomic_DNA"/>
</dbReference>
<dbReference type="STRING" id="411467.BACCAP_00523"/>
<reference evidence="2 3" key="2">
    <citation type="submission" date="2007-06" db="EMBL/GenBank/DDBJ databases">
        <title>Draft genome sequence of Pseudoflavonifractor capillosus ATCC 29799.</title>
        <authorList>
            <person name="Sudarsanam P."/>
            <person name="Ley R."/>
            <person name="Guruge J."/>
            <person name="Turnbaugh P.J."/>
            <person name="Mahowald M."/>
            <person name="Liep D."/>
            <person name="Gordon J."/>
        </authorList>
    </citation>
    <scope>NUCLEOTIDE SEQUENCE [LARGE SCALE GENOMIC DNA]</scope>
    <source>
        <strain evidence="2 3">ATCC 29799</strain>
    </source>
</reference>
<dbReference type="Pfam" id="PF00990">
    <property type="entry name" value="GGDEF"/>
    <property type="match status" value="1"/>
</dbReference>
<dbReference type="Proteomes" id="UP000003639">
    <property type="component" value="Unassembled WGS sequence"/>
</dbReference>
<feature type="domain" description="GGDEF" evidence="1">
    <location>
        <begin position="56"/>
        <end position="167"/>
    </location>
</feature>
<evidence type="ECO:0000313" key="2">
    <source>
        <dbReference type="EMBL" id="EDN01398.1"/>
    </source>
</evidence>
<dbReference type="InterPro" id="IPR000160">
    <property type="entry name" value="GGDEF_dom"/>
</dbReference>
<comment type="caution">
    <text evidence="2">The sequence shown here is derived from an EMBL/GenBank/DDBJ whole genome shotgun (WGS) entry which is preliminary data.</text>
</comment>
<gene>
    <name evidence="2" type="ORF">BACCAP_00523</name>
</gene>
<proteinExistence type="predicted"/>
<dbReference type="InterPro" id="IPR043128">
    <property type="entry name" value="Rev_trsase/Diguanyl_cyclase"/>
</dbReference>
<dbReference type="SMART" id="SM00267">
    <property type="entry name" value="GGDEF"/>
    <property type="match status" value="1"/>
</dbReference>
<organism evidence="2 3">
    <name type="scientific">Pseudoflavonifractor capillosus ATCC 29799</name>
    <dbReference type="NCBI Taxonomy" id="411467"/>
    <lineage>
        <taxon>Bacteria</taxon>
        <taxon>Bacillati</taxon>
        <taxon>Bacillota</taxon>
        <taxon>Clostridia</taxon>
        <taxon>Eubacteriales</taxon>
        <taxon>Oscillospiraceae</taxon>
        <taxon>Pseudoflavonifractor</taxon>
    </lineage>
</organism>
<dbReference type="PROSITE" id="PS50887">
    <property type="entry name" value="GGDEF"/>
    <property type="match status" value="1"/>
</dbReference>
<dbReference type="SUPFAM" id="SSF55073">
    <property type="entry name" value="Nucleotide cyclase"/>
    <property type="match status" value="1"/>
</dbReference>